<dbReference type="AlphaFoldDB" id="A0AAN9ITW9"/>
<name>A0AAN9ITW9_CLITE</name>
<sequence length="131" mass="14311">MPRGATGSGHNGALTLSGAPFQGTWARSATEDVSPDYNLEAKGNQFSWWAFPCSLAVTKGILAQLAFKDSMVHGILQFTPSITFRYVLHRCKSRDIRCRVSFIMIRLGSPCKITVSGSARGPMPTLQFLDT</sequence>
<protein>
    <submittedName>
        <fullName evidence="1">Uncharacterized protein</fullName>
    </submittedName>
</protein>
<dbReference type="Proteomes" id="UP001359559">
    <property type="component" value="Unassembled WGS sequence"/>
</dbReference>
<dbReference type="PANTHER" id="PTHR33205:SF1">
    <property type="entry name" value="TRANSMEMBRANE PROTEIN"/>
    <property type="match status" value="1"/>
</dbReference>
<keyword evidence="2" id="KW-1185">Reference proteome</keyword>
<evidence type="ECO:0000313" key="1">
    <source>
        <dbReference type="EMBL" id="KAK7286066.1"/>
    </source>
</evidence>
<reference evidence="1 2" key="1">
    <citation type="submission" date="2024-01" db="EMBL/GenBank/DDBJ databases">
        <title>The genomes of 5 underutilized Papilionoideae crops provide insights into root nodulation and disease resistance.</title>
        <authorList>
            <person name="Yuan L."/>
        </authorList>
    </citation>
    <scope>NUCLEOTIDE SEQUENCE [LARGE SCALE GENOMIC DNA]</scope>
    <source>
        <strain evidence="1">LY-2023</strain>
        <tissue evidence="1">Leaf</tissue>
    </source>
</reference>
<proteinExistence type="predicted"/>
<dbReference type="PANTHER" id="PTHR33205">
    <property type="entry name" value="TRANSMEMBRANE PROTEIN"/>
    <property type="match status" value="1"/>
</dbReference>
<comment type="caution">
    <text evidence="1">The sequence shown here is derived from an EMBL/GenBank/DDBJ whole genome shotgun (WGS) entry which is preliminary data.</text>
</comment>
<accession>A0AAN9ITW9</accession>
<gene>
    <name evidence="1" type="ORF">RJT34_20895</name>
</gene>
<dbReference type="EMBL" id="JAYKXN010000005">
    <property type="protein sequence ID" value="KAK7286066.1"/>
    <property type="molecule type" value="Genomic_DNA"/>
</dbReference>
<organism evidence="1 2">
    <name type="scientific">Clitoria ternatea</name>
    <name type="common">Butterfly pea</name>
    <dbReference type="NCBI Taxonomy" id="43366"/>
    <lineage>
        <taxon>Eukaryota</taxon>
        <taxon>Viridiplantae</taxon>
        <taxon>Streptophyta</taxon>
        <taxon>Embryophyta</taxon>
        <taxon>Tracheophyta</taxon>
        <taxon>Spermatophyta</taxon>
        <taxon>Magnoliopsida</taxon>
        <taxon>eudicotyledons</taxon>
        <taxon>Gunneridae</taxon>
        <taxon>Pentapetalae</taxon>
        <taxon>rosids</taxon>
        <taxon>fabids</taxon>
        <taxon>Fabales</taxon>
        <taxon>Fabaceae</taxon>
        <taxon>Papilionoideae</taxon>
        <taxon>50 kb inversion clade</taxon>
        <taxon>NPAAA clade</taxon>
        <taxon>indigoferoid/millettioid clade</taxon>
        <taxon>Phaseoleae</taxon>
        <taxon>Clitoria</taxon>
    </lineage>
</organism>
<evidence type="ECO:0000313" key="2">
    <source>
        <dbReference type="Proteomes" id="UP001359559"/>
    </source>
</evidence>